<reference evidence="1 2" key="1">
    <citation type="submission" date="2017-01" db="EMBL/GenBank/DDBJ databases">
        <authorList>
            <person name="Varghese N."/>
            <person name="Submissions S."/>
        </authorList>
    </citation>
    <scope>NUCLEOTIDE SEQUENCE [LARGE SCALE GENOMIC DNA]</scope>
    <source>
        <strain evidence="1 2">ATCC 23464</strain>
    </source>
</reference>
<keyword evidence="2" id="KW-1185">Reference proteome</keyword>
<evidence type="ECO:0000313" key="2">
    <source>
        <dbReference type="Proteomes" id="UP000186666"/>
    </source>
</evidence>
<gene>
    <name evidence="1" type="ORF">SAMN05421578_107249</name>
</gene>
<protein>
    <recommendedName>
        <fullName evidence="3">Transposase</fullName>
    </recommendedName>
</protein>
<proteinExistence type="predicted"/>
<accession>A0ABY1K1W0</accession>
<organism evidence="1 2">
    <name type="scientific">Paenibacillus macquariensis</name>
    <dbReference type="NCBI Taxonomy" id="948756"/>
    <lineage>
        <taxon>Bacteria</taxon>
        <taxon>Bacillati</taxon>
        <taxon>Bacillota</taxon>
        <taxon>Bacilli</taxon>
        <taxon>Bacillales</taxon>
        <taxon>Paenibacillaceae</taxon>
        <taxon>Paenibacillus</taxon>
    </lineage>
</organism>
<name>A0ABY1K1W0_9BACL</name>
<evidence type="ECO:0008006" key="3">
    <source>
        <dbReference type="Google" id="ProtNLM"/>
    </source>
</evidence>
<evidence type="ECO:0000313" key="1">
    <source>
        <dbReference type="EMBL" id="SIR14292.1"/>
    </source>
</evidence>
<dbReference type="Proteomes" id="UP000186666">
    <property type="component" value="Unassembled WGS sequence"/>
</dbReference>
<dbReference type="EMBL" id="FTNK01000007">
    <property type="protein sequence ID" value="SIR14292.1"/>
    <property type="molecule type" value="Genomic_DNA"/>
</dbReference>
<comment type="caution">
    <text evidence="1">The sequence shown here is derived from an EMBL/GenBank/DDBJ whole genome shotgun (WGS) entry which is preliminary data.</text>
</comment>
<sequence>MVLNKKVLNVAVVGQWFKEDVGYRELQKWQGCAST</sequence>